<dbReference type="Gene3D" id="2.170.16.10">
    <property type="entry name" value="Hedgehog/Intein (Hint) domain"/>
    <property type="match status" value="1"/>
</dbReference>
<dbReference type="CDD" id="cd00081">
    <property type="entry name" value="Hint"/>
    <property type="match status" value="1"/>
</dbReference>
<proteinExistence type="predicted"/>
<name>A0A1F6CLD9_9BACT</name>
<dbReference type="STRING" id="1798482.A2763_04270"/>
<dbReference type="InterPro" id="IPR036844">
    <property type="entry name" value="Hint_dom_sf"/>
</dbReference>
<protein>
    <submittedName>
        <fullName evidence="1">Uncharacterized protein</fullName>
    </submittedName>
</protein>
<reference evidence="1 2" key="1">
    <citation type="journal article" date="2016" name="Nat. Commun.">
        <title>Thousands of microbial genomes shed light on interconnected biogeochemical processes in an aquifer system.</title>
        <authorList>
            <person name="Anantharaman K."/>
            <person name="Brown C.T."/>
            <person name="Hug L.A."/>
            <person name="Sharon I."/>
            <person name="Castelle C.J."/>
            <person name="Probst A.J."/>
            <person name="Thomas B.C."/>
            <person name="Singh A."/>
            <person name="Wilkins M.J."/>
            <person name="Karaoz U."/>
            <person name="Brodie E.L."/>
            <person name="Williams K.H."/>
            <person name="Hubbard S.S."/>
            <person name="Banfield J.F."/>
        </authorList>
    </citation>
    <scope>NUCLEOTIDE SEQUENCE [LARGE SCALE GENOMIC DNA]</scope>
</reference>
<sequence length="543" mass="55405">MYDIEVEGTHNFIGNDIVAHNTAFTAAASGATSTSFFATTLHATDLLTTNATSTALYISGSAQFANTGLRLADTNASHYLTLSPGSDLTADRTLTLTTGDAARTLTLNGNATLDDWFDQSVKTTASPSFAGLLVNGATSTITNLSMVNSTTTAATSTNLYTSGQTILAATGGNVGIGTTTPNYKLQIAGSSATVFDAFKIRTTQASVDGVGSRIVFSEAGDTAVGMITSKFDGANWIMQLGTNDLDPSLTLKAGKLGLGTTSPYASIAIVKDGLAAQTNFMRFEDPNTFGAGALGLTIATNNHSASNPGAVLLASSSLHFAVGNTQDTDGLRKMTIMASGNVGIGTTGPESKTQITGGGLCVGSDANCNTDNNTEGTIYSSNTAMTVYDVAENYPTRDSSVGPADIVALDPDNGVFVKKADSTSSPQARILGVISGDPAVLLGGFNGPQFANERQVAVGLSGRIPVKVSLEGGEIKIGDHLSLSSEPGVAKKAADGEQSIGYALEYYGEAQGAGNFGTGTIQFFITHGNMAGMTVADLTAALG</sequence>
<dbReference type="AlphaFoldDB" id="A0A1F6CLD9"/>
<dbReference type="PROSITE" id="PS50818">
    <property type="entry name" value="INTEIN_C_TER"/>
    <property type="match status" value="1"/>
</dbReference>
<accession>A0A1F6CLD9</accession>
<organism evidence="1 2">
    <name type="scientific">Candidatus Kaiserbacteria bacterium RIFCSPHIGHO2_01_FULL_54_36</name>
    <dbReference type="NCBI Taxonomy" id="1798482"/>
    <lineage>
        <taxon>Bacteria</taxon>
        <taxon>Candidatus Kaiseribacteriota</taxon>
    </lineage>
</organism>
<dbReference type="EMBL" id="MFKV01000020">
    <property type="protein sequence ID" value="OGG50066.1"/>
    <property type="molecule type" value="Genomic_DNA"/>
</dbReference>
<dbReference type="Proteomes" id="UP000178370">
    <property type="component" value="Unassembled WGS sequence"/>
</dbReference>
<dbReference type="InterPro" id="IPR030934">
    <property type="entry name" value="Intein_C"/>
</dbReference>
<comment type="caution">
    <text evidence="1">The sequence shown here is derived from an EMBL/GenBank/DDBJ whole genome shotgun (WGS) entry which is preliminary data.</text>
</comment>
<dbReference type="SUPFAM" id="SSF51294">
    <property type="entry name" value="Hedgehog/intein (Hint) domain"/>
    <property type="match status" value="1"/>
</dbReference>
<dbReference type="Gene3D" id="2.40.300.10">
    <property type="entry name" value="Head decoration protein D"/>
    <property type="match status" value="1"/>
</dbReference>
<evidence type="ECO:0000313" key="2">
    <source>
        <dbReference type="Proteomes" id="UP000178370"/>
    </source>
</evidence>
<dbReference type="NCBIfam" id="TIGR01443">
    <property type="entry name" value="intein_Cterm"/>
    <property type="match status" value="1"/>
</dbReference>
<gene>
    <name evidence="1" type="ORF">A2763_04270</name>
</gene>
<evidence type="ECO:0000313" key="1">
    <source>
        <dbReference type="EMBL" id="OGG50066.1"/>
    </source>
</evidence>